<dbReference type="EMBL" id="OV696690">
    <property type="protein sequence ID" value="CAH1266187.1"/>
    <property type="molecule type" value="Genomic_DNA"/>
</dbReference>
<accession>A0A8K0A453</accession>
<evidence type="ECO:0000256" key="7">
    <source>
        <dbReference type="SAM" id="MobiDB-lite"/>
    </source>
</evidence>
<reference evidence="10" key="1">
    <citation type="submission" date="2022-01" db="EMBL/GenBank/DDBJ databases">
        <authorList>
            <person name="Braso-Vives M."/>
        </authorList>
    </citation>
    <scope>NUCLEOTIDE SEQUENCE</scope>
</reference>
<evidence type="ECO:0000256" key="2">
    <source>
        <dbReference type="ARBA" id="ARBA00022737"/>
    </source>
</evidence>
<dbReference type="PROSITE" id="PS00018">
    <property type="entry name" value="EF_HAND_1"/>
    <property type="match status" value="1"/>
</dbReference>
<keyword evidence="11" id="KW-1185">Reference proteome</keyword>
<evidence type="ECO:0000259" key="8">
    <source>
        <dbReference type="PROSITE" id="PS50135"/>
    </source>
</evidence>
<dbReference type="PROSITE" id="PS01357">
    <property type="entry name" value="ZF_ZZ_1"/>
    <property type="match status" value="1"/>
</dbReference>
<dbReference type="InterPro" id="IPR002048">
    <property type="entry name" value="EF_hand_dom"/>
</dbReference>
<proteinExistence type="predicted"/>
<evidence type="ECO:0000256" key="3">
    <source>
        <dbReference type="ARBA" id="ARBA00022771"/>
    </source>
</evidence>
<evidence type="ECO:0000256" key="4">
    <source>
        <dbReference type="ARBA" id="ARBA00022833"/>
    </source>
</evidence>
<dbReference type="InterPro" id="IPR000433">
    <property type="entry name" value="Znf_ZZ"/>
</dbReference>
<dbReference type="PANTHER" id="PTHR23055:SF188">
    <property type="entry name" value="EF-HAND DOMAIN-CONTAINING PROTEIN"/>
    <property type="match status" value="1"/>
</dbReference>
<dbReference type="InterPro" id="IPR043145">
    <property type="entry name" value="Znf_ZZ_sf"/>
</dbReference>
<dbReference type="GO" id="GO:0008270">
    <property type="term" value="F:zinc ion binding"/>
    <property type="evidence" value="ECO:0007669"/>
    <property type="project" value="UniProtKB-KW"/>
</dbReference>
<keyword evidence="3 6" id="KW-0863">Zinc-finger</keyword>
<dbReference type="InterPro" id="IPR028846">
    <property type="entry name" value="Recoverin"/>
</dbReference>
<keyword evidence="4" id="KW-0862">Zinc</keyword>
<dbReference type="Pfam" id="PF00569">
    <property type="entry name" value="ZZ"/>
    <property type="match status" value="1"/>
</dbReference>
<organism evidence="10 11">
    <name type="scientific">Branchiostoma lanceolatum</name>
    <name type="common">Common lancelet</name>
    <name type="synonym">Amphioxus lanceolatum</name>
    <dbReference type="NCBI Taxonomy" id="7740"/>
    <lineage>
        <taxon>Eukaryota</taxon>
        <taxon>Metazoa</taxon>
        <taxon>Chordata</taxon>
        <taxon>Cephalochordata</taxon>
        <taxon>Leptocardii</taxon>
        <taxon>Amphioxiformes</taxon>
        <taxon>Branchiostomatidae</taxon>
        <taxon>Branchiostoma</taxon>
    </lineage>
</organism>
<evidence type="ECO:0000256" key="1">
    <source>
        <dbReference type="ARBA" id="ARBA00022723"/>
    </source>
</evidence>
<keyword evidence="2" id="KW-0677">Repeat</keyword>
<dbReference type="Gene3D" id="3.30.60.90">
    <property type="match status" value="1"/>
</dbReference>
<name>A0A8K0A453_BRALA</name>
<dbReference type="PROSITE" id="PS50222">
    <property type="entry name" value="EF_HAND_2"/>
    <property type="match status" value="1"/>
</dbReference>
<evidence type="ECO:0000256" key="6">
    <source>
        <dbReference type="PROSITE-ProRule" id="PRU00228"/>
    </source>
</evidence>
<dbReference type="PRINTS" id="PR00450">
    <property type="entry name" value="RECOVERIN"/>
</dbReference>
<dbReference type="SUPFAM" id="SSF57850">
    <property type="entry name" value="RING/U-box"/>
    <property type="match status" value="1"/>
</dbReference>
<sequence>MFLHRTMKETVQNVVAGFCVGAVSVGVAVVVAHRLRWVHFAAVENGTNHKPAPERGSARSASEVEGTTQVIQAEDVLRRESAQALNEARETILTLRALGGADQVTEDVGGTSINSAESQNILNLLYNIAEDQARKEGYVHRGITCNICSNSPVCGTRYKCGNCVDYDVCERCEPLDIHDKSHMFIKITIPLPPLASPRAALFKPLFTGSTARDHSLQPISWSHVKRLQKITHFDHFELEALYEQYRCLCDQDAVIKRDTFNFCLGPLGTLNNLVLDRLWQFYDFNDDGVIDFDDFAKGLSVLVKGTQEEKTRFAFQGYDIEKKNSLSRENLTKLLKAYFQVSIELVRDVVKACEEEMMLNFDDSQGKPVSALFNAPIPSNTGQQGRMVNGKPPIPGNPGATKNMWPVMEAMSQDAIEEMVDNVFKDAKLELGDRMSYQAFKELSTIDSSLMSWFDALGTVF</sequence>
<dbReference type="OrthoDB" id="2122982at2759"/>
<dbReference type="Gene3D" id="1.10.238.10">
    <property type="entry name" value="EF-hand"/>
    <property type="match status" value="1"/>
</dbReference>
<keyword evidence="1" id="KW-0479">Metal-binding</keyword>
<evidence type="ECO:0000256" key="5">
    <source>
        <dbReference type="ARBA" id="ARBA00022837"/>
    </source>
</evidence>
<dbReference type="Proteomes" id="UP000838412">
    <property type="component" value="Chromosome 5"/>
</dbReference>
<dbReference type="PROSITE" id="PS50135">
    <property type="entry name" value="ZF_ZZ_2"/>
    <property type="match status" value="1"/>
</dbReference>
<feature type="domain" description="ZZ-type" evidence="8">
    <location>
        <begin position="140"/>
        <end position="192"/>
    </location>
</feature>
<evidence type="ECO:0000313" key="11">
    <source>
        <dbReference type="Proteomes" id="UP000838412"/>
    </source>
</evidence>
<feature type="domain" description="EF-hand" evidence="9">
    <location>
        <begin position="270"/>
        <end position="305"/>
    </location>
</feature>
<dbReference type="CDD" id="cd02340">
    <property type="entry name" value="ZZ_NBR1_like"/>
    <property type="match status" value="1"/>
</dbReference>
<dbReference type="InterPro" id="IPR018247">
    <property type="entry name" value="EF_Hand_1_Ca_BS"/>
</dbReference>
<feature type="region of interest" description="Disordered" evidence="7">
    <location>
        <begin position="46"/>
        <end position="66"/>
    </location>
</feature>
<protein>
    <submittedName>
        <fullName evidence="10">KCNIP3 protein</fullName>
    </submittedName>
</protein>
<keyword evidence="5" id="KW-0106">Calcium</keyword>
<dbReference type="PANTHER" id="PTHR23055">
    <property type="entry name" value="CALCIUM BINDING PROTEINS"/>
    <property type="match status" value="1"/>
</dbReference>
<dbReference type="SUPFAM" id="SSF47473">
    <property type="entry name" value="EF-hand"/>
    <property type="match status" value="1"/>
</dbReference>
<dbReference type="InterPro" id="IPR011992">
    <property type="entry name" value="EF-hand-dom_pair"/>
</dbReference>
<gene>
    <name evidence="10" type="primary">KCNIP3</name>
    <name evidence="10" type="ORF">BLAG_LOCUS19864</name>
</gene>
<dbReference type="AlphaFoldDB" id="A0A8K0A453"/>
<evidence type="ECO:0000259" key="9">
    <source>
        <dbReference type="PROSITE" id="PS50222"/>
    </source>
</evidence>
<dbReference type="GO" id="GO:0005509">
    <property type="term" value="F:calcium ion binding"/>
    <property type="evidence" value="ECO:0007669"/>
    <property type="project" value="InterPro"/>
</dbReference>
<dbReference type="SMART" id="SM00291">
    <property type="entry name" value="ZnF_ZZ"/>
    <property type="match status" value="1"/>
</dbReference>
<evidence type="ECO:0000313" key="10">
    <source>
        <dbReference type="EMBL" id="CAH1266187.1"/>
    </source>
</evidence>